<keyword evidence="1" id="KW-0812">Transmembrane</keyword>
<dbReference type="KEGG" id="rml:FF011L_15130"/>
<sequence>MPRGRWVAGGRLDGKENALSVLAGGAGLPGGSVGAIGAVFAVVAPVVNRRIGVEGIELQCVESRLP</sequence>
<gene>
    <name evidence="2" type="ORF">FF011L_15130</name>
</gene>
<dbReference type="AlphaFoldDB" id="A0A517MCZ7"/>
<evidence type="ECO:0000256" key="1">
    <source>
        <dbReference type="SAM" id="Phobius"/>
    </source>
</evidence>
<feature type="transmembrane region" description="Helical" evidence="1">
    <location>
        <begin position="20"/>
        <end position="43"/>
    </location>
</feature>
<reference evidence="2 3" key="1">
    <citation type="submission" date="2019-02" db="EMBL/GenBank/DDBJ databases">
        <title>Deep-cultivation of Planctomycetes and their phenomic and genomic characterization uncovers novel biology.</title>
        <authorList>
            <person name="Wiegand S."/>
            <person name="Jogler M."/>
            <person name="Boedeker C."/>
            <person name="Pinto D."/>
            <person name="Vollmers J."/>
            <person name="Rivas-Marin E."/>
            <person name="Kohn T."/>
            <person name="Peeters S.H."/>
            <person name="Heuer A."/>
            <person name="Rast P."/>
            <person name="Oberbeckmann S."/>
            <person name="Bunk B."/>
            <person name="Jeske O."/>
            <person name="Meyerdierks A."/>
            <person name="Storesund J.E."/>
            <person name="Kallscheuer N."/>
            <person name="Luecker S."/>
            <person name="Lage O.M."/>
            <person name="Pohl T."/>
            <person name="Merkel B.J."/>
            <person name="Hornburger P."/>
            <person name="Mueller R.-W."/>
            <person name="Bruemmer F."/>
            <person name="Labrenz M."/>
            <person name="Spormann A.M."/>
            <person name="Op den Camp H."/>
            <person name="Overmann J."/>
            <person name="Amann R."/>
            <person name="Jetten M.S.M."/>
            <person name="Mascher T."/>
            <person name="Medema M.H."/>
            <person name="Devos D.P."/>
            <person name="Kaster A.-K."/>
            <person name="Ovreas L."/>
            <person name="Rohde M."/>
            <person name="Galperin M.Y."/>
            <person name="Jogler C."/>
        </authorList>
    </citation>
    <scope>NUCLEOTIDE SEQUENCE [LARGE SCALE GENOMIC DNA]</scope>
    <source>
        <strain evidence="2 3">FF011L</strain>
    </source>
</reference>
<keyword evidence="1" id="KW-0472">Membrane</keyword>
<keyword evidence="3" id="KW-1185">Reference proteome</keyword>
<evidence type="ECO:0000313" key="3">
    <source>
        <dbReference type="Proteomes" id="UP000320672"/>
    </source>
</evidence>
<protein>
    <submittedName>
        <fullName evidence="2">Uncharacterized protein</fullName>
    </submittedName>
</protein>
<keyword evidence="1" id="KW-1133">Transmembrane helix</keyword>
<evidence type="ECO:0000313" key="2">
    <source>
        <dbReference type="EMBL" id="QDS92764.1"/>
    </source>
</evidence>
<dbReference type="EMBL" id="CP036262">
    <property type="protein sequence ID" value="QDS92764.1"/>
    <property type="molecule type" value="Genomic_DNA"/>
</dbReference>
<dbReference type="Proteomes" id="UP000320672">
    <property type="component" value="Chromosome"/>
</dbReference>
<organism evidence="2 3">
    <name type="scientific">Roseimaritima multifibrata</name>
    <dbReference type="NCBI Taxonomy" id="1930274"/>
    <lineage>
        <taxon>Bacteria</taxon>
        <taxon>Pseudomonadati</taxon>
        <taxon>Planctomycetota</taxon>
        <taxon>Planctomycetia</taxon>
        <taxon>Pirellulales</taxon>
        <taxon>Pirellulaceae</taxon>
        <taxon>Roseimaritima</taxon>
    </lineage>
</organism>
<proteinExistence type="predicted"/>
<accession>A0A517MCZ7</accession>
<name>A0A517MCZ7_9BACT</name>